<evidence type="ECO:0000313" key="2">
    <source>
        <dbReference type="Proteomes" id="UP001141950"/>
    </source>
</evidence>
<reference evidence="1" key="1">
    <citation type="submission" date="2022-08" db="EMBL/GenBank/DDBJ databases">
        <title>The genomic sequence of strain Paenibacillus sp. SCIV0701.</title>
        <authorList>
            <person name="Zhao H."/>
        </authorList>
    </citation>
    <scope>NUCLEOTIDE SEQUENCE</scope>
    <source>
        <strain evidence="1">SCIV0701</strain>
    </source>
</reference>
<dbReference type="Proteomes" id="UP001141950">
    <property type="component" value="Unassembled WGS sequence"/>
</dbReference>
<comment type="caution">
    <text evidence="1">The sequence shown here is derived from an EMBL/GenBank/DDBJ whole genome shotgun (WGS) entry which is preliminary data.</text>
</comment>
<organism evidence="1 2">
    <name type="scientific">Paenibacillus soyae</name>
    <dbReference type="NCBI Taxonomy" id="2969249"/>
    <lineage>
        <taxon>Bacteria</taxon>
        <taxon>Bacillati</taxon>
        <taxon>Bacillota</taxon>
        <taxon>Bacilli</taxon>
        <taxon>Bacillales</taxon>
        <taxon>Paenibacillaceae</taxon>
        <taxon>Paenibacillus</taxon>
    </lineage>
</organism>
<proteinExistence type="predicted"/>
<dbReference type="SUPFAM" id="SSF51735">
    <property type="entry name" value="NAD(P)-binding Rossmann-fold domains"/>
    <property type="match status" value="1"/>
</dbReference>
<protein>
    <submittedName>
        <fullName evidence="1">NAD(P)H-binding protein</fullName>
    </submittedName>
</protein>
<dbReference type="InterPro" id="IPR014843">
    <property type="entry name" value="Him1/Fmp52"/>
</dbReference>
<dbReference type="PANTHER" id="PTHR14097">
    <property type="entry name" value="OXIDOREDUCTASE HTATIP2"/>
    <property type="match status" value="1"/>
</dbReference>
<keyword evidence="2" id="KW-1185">Reference proteome</keyword>
<dbReference type="PANTHER" id="PTHR14097:SF7">
    <property type="entry name" value="OXIDOREDUCTASE HTATIP2"/>
    <property type="match status" value="1"/>
</dbReference>
<name>A0A9X2SC39_9BACL</name>
<dbReference type="AlphaFoldDB" id="A0A9X2SC39"/>
<sequence>MERRALIAGATGLVGGELVKLLLSRSDYRKVTVLVRTRINLAHPRLEQLVINYDELGMLPAEKVAGADVYCALGTTRKKAGSKEQFERVDYVYPLELGRLAATHEAERMLVITAMGSDEKSPFFYSRVKGRLERELQALPLKRLHIFRPSLITGDRKEYRFAERLAAKLAERMPFLFKGPMSPYKPNPARQIAEAMLAAAIGREAQPGMIPSGEIAQLAARLRNSSS</sequence>
<dbReference type="RefSeq" id="WP_257452713.1">
    <property type="nucleotide sequence ID" value="NZ_JANIPJ010000035.1"/>
</dbReference>
<dbReference type="InterPro" id="IPR036291">
    <property type="entry name" value="NAD(P)-bd_dom_sf"/>
</dbReference>
<dbReference type="Pfam" id="PF08732">
    <property type="entry name" value="HIM1"/>
    <property type="match status" value="1"/>
</dbReference>
<evidence type="ECO:0000313" key="1">
    <source>
        <dbReference type="EMBL" id="MCR2807846.1"/>
    </source>
</evidence>
<dbReference type="Gene3D" id="3.40.50.720">
    <property type="entry name" value="NAD(P)-binding Rossmann-like Domain"/>
    <property type="match status" value="1"/>
</dbReference>
<dbReference type="EMBL" id="JANIPJ010000035">
    <property type="protein sequence ID" value="MCR2807846.1"/>
    <property type="molecule type" value="Genomic_DNA"/>
</dbReference>
<gene>
    <name evidence="1" type="ORF">NQZ67_28610</name>
</gene>
<accession>A0A9X2SC39</accession>